<dbReference type="STRING" id="644352.J3P8X0"/>
<protein>
    <recommendedName>
        <fullName evidence="7">FAD/NAD(P)-binding domain-containing protein</fullName>
    </recommendedName>
</protein>
<reference evidence="5" key="4">
    <citation type="journal article" date="2015" name="G3 (Bethesda)">
        <title>Genome sequences of three phytopathogenic species of the Magnaporthaceae family of fungi.</title>
        <authorList>
            <person name="Okagaki L.H."/>
            <person name="Nunes C.C."/>
            <person name="Sailsbery J."/>
            <person name="Clay B."/>
            <person name="Brown D."/>
            <person name="John T."/>
            <person name="Oh Y."/>
            <person name="Young N."/>
            <person name="Fitzgerald M."/>
            <person name="Haas B.J."/>
            <person name="Zeng Q."/>
            <person name="Young S."/>
            <person name="Adiconis X."/>
            <person name="Fan L."/>
            <person name="Levin J.Z."/>
            <person name="Mitchell T.K."/>
            <person name="Okubara P.A."/>
            <person name="Farman M.L."/>
            <person name="Kohn L.M."/>
            <person name="Birren B."/>
            <person name="Ma L.-J."/>
            <person name="Dean R.A."/>
        </authorList>
    </citation>
    <scope>NUCLEOTIDE SEQUENCE</scope>
    <source>
        <strain evidence="5">R3-111a-1</strain>
    </source>
</reference>
<dbReference type="FunFam" id="3.50.50.60:FF:000258">
    <property type="entry name" value="Flavin-binding monooxygenase-like protein (AFU_orthologue AFUA_6G01900)"/>
    <property type="match status" value="1"/>
</dbReference>
<proteinExistence type="predicted"/>
<evidence type="ECO:0000256" key="1">
    <source>
        <dbReference type="ARBA" id="ARBA00022630"/>
    </source>
</evidence>
<dbReference type="RefSeq" id="XP_009226079.1">
    <property type="nucleotide sequence ID" value="XM_009227815.1"/>
</dbReference>
<evidence type="ECO:0000256" key="2">
    <source>
        <dbReference type="ARBA" id="ARBA00022827"/>
    </source>
</evidence>
<dbReference type="GeneID" id="20350413"/>
<reference evidence="5" key="5">
    <citation type="submission" date="2018-04" db="UniProtKB">
        <authorList>
            <consortium name="EnsemblFungi"/>
        </authorList>
    </citation>
    <scope>IDENTIFICATION</scope>
    <source>
        <strain evidence="5">R3-111a-1</strain>
    </source>
</reference>
<reference evidence="4" key="2">
    <citation type="submission" date="2010-07" db="EMBL/GenBank/DDBJ databases">
        <authorList>
            <consortium name="The Broad Institute Genome Sequencing Platform"/>
            <consortium name="Broad Institute Genome Sequencing Center for Infectious Disease"/>
            <person name="Ma L.-J."/>
            <person name="Dead R."/>
            <person name="Young S."/>
            <person name="Zeng Q."/>
            <person name="Koehrsen M."/>
            <person name="Alvarado L."/>
            <person name="Berlin A."/>
            <person name="Chapman S.B."/>
            <person name="Chen Z."/>
            <person name="Freedman E."/>
            <person name="Gellesch M."/>
            <person name="Goldberg J."/>
            <person name="Griggs A."/>
            <person name="Gujja S."/>
            <person name="Heilman E.R."/>
            <person name="Heiman D."/>
            <person name="Hepburn T."/>
            <person name="Howarth C."/>
            <person name="Jen D."/>
            <person name="Larson L."/>
            <person name="Mehta T."/>
            <person name="Neiman D."/>
            <person name="Pearson M."/>
            <person name="Roberts A."/>
            <person name="Saif S."/>
            <person name="Shea T."/>
            <person name="Shenoy N."/>
            <person name="Sisk P."/>
            <person name="Stolte C."/>
            <person name="Sykes S."/>
            <person name="Walk T."/>
            <person name="White J."/>
            <person name="Yandava C."/>
            <person name="Haas B."/>
            <person name="Nusbaum C."/>
            <person name="Birren B."/>
        </authorList>
    </citation>
    <scope>NUCLEOTIDE SEQUENCE</scope>
    <source>
        <strain evidence="4">R3-111a-1</strain>
    </source>
</reference>
<sequence>MTVEEVDQVVIGAGFAGLASAKASLQLHPERSLVVLEAAPTVGGVWAAHRLFDGLRTNNMLGTYEYPDFPMDTATFGVKPGEHIPGRVVHKYLNAYAAKFGVADKIRCGWDVVSAEHQEDEGGWRLTVAAAGGTKKILARRLVVATGLTSEPFMPHIEGQETYGNPIFHRMSSEEDEGLLTKAKNFTVFGGTKSAWDAVYAAATKGVQVDWIIRESGHGPTWMAPPYVTPLKKWLEKLVVTRLLTWFSPCIWGDADGFAGVRSLLHGTWMGRAVVNTFWGILGGDVVTLNKFDSHPELAKLKPWSNPMFVASSFSILNYPTDFFELVRAGTVRVHIADLKGLSKGKVHLADGTALPSDALCCVTGWKHVPAFKMLPEGLDARLGVPHPAAGSPLANPARLGRADAEILMRFPRLRNQPVQNAKLKPLLEEGSGLDAAATDVSRGPQDESLTAWALHRLIAPPDAGQVRRHRDVAFAGVMMNFDVPMVSHVQALWIQAYFDDALAPGVVPRRLPEDEADDYDDEDDGAEDAEVEALKYQTVLHSRFGKWRYPAGHGDKFPDFVFDALPYIDWLVGDLGLRVHRKKNLLAEALQPYGPEDYADLFSEWVAKKRV</sequence>
<accession>J3P8X0</accession>
<keyword evidence="6" id="KW-1185">Reference proteome</keyword>
<dbReference type="HOGENOM" id="CLU_019225_1_0_1"/>
<evidence type="ECO:0008006" key="7">
    <source>
        <dbReference type="Google" id="ProtNLM"/>
    </source>
</evidence>
<evidence type="ECO:0000256" key="3">
    <source>
        <dbReference type="ARBA" id="ARBA00023002"/>
    </source>
</evidence>
<dbReference type="Gene3D" id="3.50.50.60">
    <property type="entry name" value="FAD/NAD(P)-binding domain"/>
    <property type="match status" value="1"/>
</dbReference>
<organism evidence="4">
    <name type="scientific">Gaeumannomyces tritici (strain R3-111a-1)</name>
    <name type="common">Wheat and barley take-all root rot fungus</name>
    <name type="synonym">Gaeumannomyces graminis var. tritici</name>
    <dbReference type="NCBI Taxonomy" id="644352"/>
    <lineage>
        <taxon>Eukaryota</taxon>
        <taxon>Fungi</taxon>
        <taxon>Dikarya</taxon>
        <taxon>Ascomycota</taxon>
        <taxon>Pezizomycotina</taxon>
        <taxon>Sordariomycetes</taxon>
        <taxon>Sordariomycetidae</taxon>
        <taxon>Magnaporthales</taxon>
        <taxon>Magnaporthaceae</taxon>
        <taxon>Gaeumannomyces</taxon>
    </lineage>
</organism>
<dbReference type="InterPro" id="IPR050346">
    <property type="entry name" value="FMO-like"/>
</dbReference>
<reference evidence="6" key="1">
    <citation type="submission" date="2010-07" db="EMBL/GenBank/DDBJ databases">
        <title>The genome sequence of Gaeumannomyces graminis var. tritici strain R3-111a-1.</title>
        <authorList>
            <consortium name="The Broad Institute Genome Sequencing Platform"/>
            <person name="Ma L.-J."/>
            <person name="Dead R."/>
            <person name="Young S."/>
            <person name="Zeng Q."/>
            <person name="Koehrsen M."/>
            <person name="Alvarado L."/>
            <person name="Berlin A."/>
            <person name="Chapman S.B."/>
            <person name="Chen Z."/>
            <person name="Freedman E."/>
            <person name="Gellesch M."/>
            <person name="Goldberg J."/>
            <person name="Griggs A."/>
            <person name="Gujja S."/>
            <person name="Heilman E.R."/>
            <person name="Heiman D."/>
            <person name="Hepburn T."/>
            <person name="Howarth C."/>
            <person name="Jen D."/>
            <person name="Larson L."/>
            <person name="Mehta T."/>
            <person name="Neiman D."/>
            <person name="Pearson M."/>
            <person name="Roberts A."/>
            <person name="Saif S."/>
            <person name="Shea T."/>
            <person name="Shenoy N."/>
            <person name="Sisk P."/>
            <person name="Stolte C."/>
            <person name="Sykes S."/>
            <person name="Walk T."/>
            <person name="White J."/>
            <person name="Yandava C."/>
            <person name="Haas B."/>
            <person name="Nusbaum C."/>
            <person name="Birren B."/>
        </authorList>
    </citation>
    <scope>NUCLEOTIDE SEQUENCE [LARGE SCALE GENOMIC DNA]</scope>
    <source>
        <strain evidence="6">R3-111a-1</strain>
    </source>
</reference>
<dbReference type="PANTHER" id="PTHR23023">
    <property type="entry name" value="DIMETHYLANILINE MONOOXYGENASE"/>
    <property type="match status" value="1"/>
</dbReference>
<dbReference type="Proteomes" id="UP000006039">
    <property type="component" value="Unassembled WGS sequence"/>
</dbReference>
<dbReference type="AlphaFoldDB" id="J3P8X0"/>
<dbReference type="eggNOG" id="KOG1399">
    <property type="taxonomic scope" value="Eukaryota"/>
</dbReference>
<reference evidence="4" key="3">
    <citation type="submission" date="2010-09" db="EMBL/GenBank/DDBJ databases">
        <title>Annotation of Gaeumannomyces graminis var. tritici R3-111a-1.</title>
        <authorList>
            <consortium name="The Broad Institute Genome Sequencing Platform"/>
            <person name="Ma L.-J."/>
            <person name="Dead R."/>
            <person name="Young S.K."/>
            <person name="Zeng Q."/>
            <person name="Gargeya S."/>
            <person name="Fitzgerald M."/>
            <person name="Haas B."/>
            <person name="Abouelleil A."/>
            <person name="Alvarado L."/>
            <person name="Arachchi H.M."/>
            <person name="Berlin A."/>
            <person name="Brown A."/>
            <person name="Chapman S.B."/>
            <person name="Chen Z."/>
            <person name="Dunbar C."/>
            <person name="Freedman E."/>
            <person name="Gearin G."/>
            <person name="Gellesch M."/>
            <person name="Goldberg J."/>
            <person name="Griggs A."/>
            <person name="Gujja S."/>
            <person name="Heiman D."/>
            <person name="Howarth C."/>
            <person name="Larson L."/>
            <person name="Lui A."/>
            <person name="MacDonald P.J.P."/>
            <person name="Mehta T."/>
            <person name="Montmayeur A."/>
            <person name="Murphy C."/>
            <person name="Neiman D."/>
            <person name="Pearson M."/>
            <person name="Priest M."/>
            <person name="Roberts A."/>
            <person name="Saif S."/>
            <person name="Shea T."/>
            <person name="Shenoy N."/>
            <person name="Sisk P."/>
            <person name="Stolte C."/>
            <person name="Sykes S."/>
            <person name="Yandava C."/>
            <person name="Wortman J."/>
            <person name="Nusbaum C."/>
            <person name="Birren B."/>
        </authorList>
    </citation>
    <scope>NUCLEOTIDE SEQUENCE</scope>
    <source>
        <strain evidence="4">R3-111a-1</strain>
    </source>
</reference>
<evidence type="ECO:0000313" key="5">
    <source>
        <dbReference type="EnsemblFungi" id="EJT73105"/>
    </source>
</evidence>
<dbReference type="EMBL" id="GL385399">
    <property type="protein sequence ID" value="EJT73105.1"/>
    <property type="molecule type" value="Genomic_DNA"/>
</dbReference>
<dbReference type="OrthoDB" id="2915840at2759"/>
<keyword evidence="3" id="KW-0560">Oxidoreductase</keyword>
<keyword evidence="1" id="KW-0285">Flavoprotein</keyword>
<name>J3P8X0_GAET3</name>
<evidence type="ECO:0000313" key="4">
    <source>
        <dbReference type="EMBL" id="EJT73105.1"/>
    </source>
</evidence>
<evidence type="ECO:0000313" key="6">
    <source>
        <dbReference type="Proteomes" id="UP000006039"/>
    </source>
</evidence>
<dbReference type="Pfam" id="PF13738">
    <property type="entry name" value="Pyr_redox_3"/>
    <property type="match status" value="1"/>
</dbReference>
<dbReference type="EnsemblFungi" id="EJT73105">
    <property type="protein sequence ID" value="EJT73105"/>
    <property type="gene ID" value="GGTG_09955"/>
</dbReference>
<dbReference type="SUPFAM" id="SSF51905">
    <property type="entry name" value="FAD/NAD(P)-binding domain"/>
    <property type="match status" value="1"/>
</dbReference>
<gene>
    <name evidence="5" type="primary">20350413</name>
    <name evidence="4" type="ORF">GGTG_09955</name>
</gene>
<dbReference type="GO" id="GO:0016491">
    <property type="term" value="F:oxidoreductase activity"/>
    <property type="evidence" value="ECO:0007669"/>
    <property type="project" value="UniProtKB-KW"/>
</dbReference>
<dbReference type="VEuPathDB" id="FungiDB:GGTG_09955"/>
<keyword evidence="2" id="KW-0274">FAD</keyword>
<dbReference type="InterPro" id="IPR036188">
    <property type="entry name" value="FAD/NAD-bd_sf"/>
</dbReference>